<dbReference type="OrthoDB" id="2757990at2759"/>
<dbReference type="EMBL" id="KZ857389">
    <property type="protein sequence ID" value="RDX52861.1"/>
    <property type="molecule type" value="Genomic_DNA"/>
</dbReference>
<dbReference type="Proteomes" id="UP000256964">
    <property type="component" value="Unassembled WGS sequence"/>
</dbReference>
<gene>
    <name evidence="6" type="ORF">OH76DRAFT_1480456</name>
</gene>
<evidence type="ECO:0000256" key="3">
    <source>
        <dbReference type="ARBA" id="ARBA00022833"/>
    </source>
</evidence>
<accession>A0A371DJZ7</accession>
<dbReference type="STRING" id="139420.A0A371DJZ7"/>
<sequence>MKLRKCGGCSTAFYCSVECQKAEWRRHKPSCRAGTAEDAATVARYGYESVDAFARDLQDFMEAHTWAFRMLVSVQRQLYRDANPDVPFSDLPRLLRFRLRCQATRSDTYKHRNPAIRFAIVSQTFEDLDAYARKSELVWEQSAAMRAEAHRAYTVQYPGYTGQLFAVEYKLPGTHAGAMNYFALQTPRAPAPGTPQQRRPVLEDMADFCTRSINHGFPMRMQVSGDAFSILAFPGTFVRSERRWTWHAIFEDWKSYNPGQHRRLDLAVAEMKTRMPIPQLILCTLRLTSGVSVLISQDAFHP</sequence>
<name>A0A371DJZ7_9APHY</name>
<keyword evidence="1" id="KW-0479">Metal-binding</keyword>
<reference evidence="6 7" key="1">
    <citation type="journal article" date="2018" name="Biotechnol. Biofuels">
        <title>Integrative visual omics of the white-rot fungus Polyporus brumalis exposes the biotechnological potential of its oxidative enzymes for delignifying raw plant biomass.</title>
        <authorList>
            <person name="Miyauchi S."/>
            <person name="Rancon A."/>
            <person name="Drula E."/>
            <person name="Hage H."/>
            <person name="Chaduli D."/>
            <person name="Favel A."/>
            <person name="Grisel S."/>
            <person name="Henrissat B."/>
            <person name="Herpoel-Gimbert I."/>
            <person name="Ruiz-Duenas F.J."/>
            <person name="Chevret D."/>
            <person name="Hainaut M."/>
            <person name="Lin J."/>
            <person name="Wang M."/>
            <person name="Pangilinan J."/>
            <person name="Lipzen A."/>
            <person name="Lesage-Meessen L."/>
            <person name="Navarro D."/>
            <person name="Riley R."/>
            <person name="Grigoriev I.V."/>
            <person name="Zhou S."/>
            <person name="Raouche S."/>
            <person name="Rosso M.N."/>
        </authorList>
    </citation>
    <scope>NUCLEOTIDE SEQUENCE [LARGE SCALE GENOMIC DNA]</scope>
    <source>
        <strain evidence="6 7">BRFM 1820</strain>
    </source>
</reference>
<evidence type="ECO:0000256" key="2">
    <source>
        <dbReference type="ARBA" id="ARBA00022771"/>
    </source>
</evidence>
<dbReference type="Pfam" id="PF01753">
    <property type="entry name" value="zf-MYND"/>
    <property type="match status" value="1"/>
</dbReference>
<evidence type="ECO:0000313" key="7">
    <source>
        <dbReference type="Proteomes" id="UP000256964"/>
    </source>
</evidence>
<keyword evidence="7" id="KW-1185">Reference proteome</keyword>
<evidence type="ECO:0000313" key="6">
    <source>
        <dbReference type="EMBL" id="RDX52861.1"/>
    </source>
</evidence>
<organism evidence="6 7">
    <name type="scientific">Lentinus brumalis</name>
    <dbReference type="NCBI Taxonomy" id="2498619"/>
    <lineage>
        <taxon>Eukaryota</taxon>
        <taxon>Fungi</taxon>
        <taxon>Dikarya</taxon>
        <taxon>Basidiomycota</taxon>
        <taxon>Agaricomycotina</taxon>
        <taxon>Agaricomycetes</taxon>
        <taxon>Polyporales</taxon>
        <taxon>Polyporaceae</taxon>
        <taxon>Lentinus</taxon>
    </lineage>
</organism>
<keyword evidence="3" id="KW-0862">Zinc</keyword>
<dbReference type="AlphaFoldDB" id="A0A371DJZ7"/>
<proteinExistence type="predicted"/>
<dbReference type="GO" id="GO:0008270">
    <property type="term" value="F:zinc ion binding"/>
    <property type="evidence" value="ECO:0007669"/>
    <property type="project" value="UniProtKB-KW"/>
</dbReference>
<protein>
    <recommendedName>
        <fullName evidence="5">MYND-type domain-containing protein</fullName>
    </recommendedName>
</protein>
<keyword evidence="2 4" id="KW-0863">Zinc-finger</keyword>
<evidence type="ECO:0000256" key="1">
    <source>
        <dbReference type="ARBA" id="ARBA00022723"/>
    </source>
</evidence>
<evidence type="ECO:0000259" key="5">
    <source>
        <dbReference type="PROSITE" id="PS50865"/>
    </source>
</evidence>
<dbReference type="PROSITE" id="PS50865">
    <property type="entry name" value="ZF_MYND_2"/>
    <property type="match status" value="1"/>
</dbReference>
<evidence type="ECO:0000256" key="4">
    <source>
        <dbReference type="PROSITE-ProRule" id="PRU00134"/>
    </source>
</evidence>
<dbReference type="SUPFAM" id="SSF144232">
    <property type="entry name" value="HIT/MYND zinc finger-like"/>
    <property type="match status" value="1"/>
</dbReference>
<dbReference type="InterPro" id="IPR002893">
    <property type="entry name" value="Znf_MYND"/>
</dbReference>
<dbReference type="Gene3D" id="6.10.140.2220">
    <property type="match status" value="1"/>
</dbReference>
<feature type="domain" description="MYND-type" evidence="5">
    <location>
        <begin position="1"/>
        <end position="31"/>
    </location>
</feature>